<feature type="coiled-coil region" evidence="1">
    <location>
        <begin position="103"/>
        <end position="130"/>
    </location>
</feature>
<gene>
    <name evidence="2" type="primary">A03p018810.1_BraROA</name>
    <name evidence="2" type="ORF">IGI04_010281</name>
</gene>
<comment type="caution">
    <text evidence="2">The sequence shown here is derived from an EMBL/GenBank/DDBJ whole genome shotgun (WGS) entry which is preliminary data.</text>
</comment>
<keyword evidence="3" id="KW-1185">Reference proteome</keyword>
<protein>
    <recommendedName>
        <fullName evidence="4">UV radiation resistance-associated gene protein</fullName>
    </recommendedName>
</protein>
<proteinExistence type="predicted"/>
<dbReference type="PANTHER" id="PTHR15157">
    <property type="entry name" value="UV RADIATION RESISTANCE-ASSOCIATED GENE PROTEIN"/>
    <property type="match status" value="1"/>
</dbReference>
<reference evidence="2 3" key="1">
    <citation type="submission" date="2021-03" db="EMBL/GenBank/DDBJ databases">
        <authorList>
            <person name="King G.J."/>
            <person name="Bancroft I."/>
            <person name="Baten A."/>
            <person name="Bloomfield J."/>
            <person name="Borpatragohain P."/>
            <person name="He Z."/>
            <person name="Irish N."/>
            <person name="Irwin J."/>
            <person name="Liu K."/>
            <person name="Mauleon R.P."/>
            <person name="Moore J."/>
            <person name="Morris R."/>
            <person name="Ostergaard L."/>
            <person name="Wang B."/>
            <person name="Wells R."/>
        </authorList>
    </citation>
    <scope>NUCLEOTIDE SEQUENCE [LARGE SCALE GENOMIC DNA]</scope>
    <source>
        <strain evidence="2">R-o-18</strain>
        <tissue evidence="2">Leaf</tissue>
    </source>
</reference>
<name>A0ABQ7MZR1_BRACM</name>
<dbReference type="EMBL" id="JADBGQ010000003">
    <property type="protein sequence ID" value="KAG5404162.1"/>
    <property type="molecule type" value="Genomic_DNA"/>
</dbReference>
<dbReference type="PANTHER" id="PTHR15157:SF24">
    <property type="entry name" value="VACUOLAR PROTEIN SORTING 38"/>
    <property type="match status" value="1"/>
</dbReference>
<dbReference type="Proteomes" id="UP000823674">
    <property type="component" value="Chromosome A03"/>
</dbReference>
<sequence>MERETGPSSSEKLRRGDREEDVKVIEWEEFDHELTRLWSLSSALKLATEKKLSLQPKLESLIQLARNPIKAIRCVLRSNVRKGVAFCCCYPRISGRPNFGQVSADSLRRANELEEMRQRLEARKLLVEKTSAACKVTEQDVKVKEDSLSAEVRSLLVGGTTLSIAKSKLQESNCQLEGESGYTHLKIVTSKLRKRQQYMVSQVSFIYPLKIEAGPSQDQELESLPGGSRLGTKPVSQGSVRILGLPFSMAPFTKMSFFTDKKEVQKSATALGYVAHAVSLLAPYLGVPIRYPLRLGGSKTYIRDYAPYIEPSSSDMSAISTLSQNYKFVEFPLFLDGQDTTRAAYAVFLLNKNIEQLLNFVGVNSLGPRQVLANLKELIRIIQSPDCIHS</sequence>
<evidence type="ECO:0000313" key="2">
    <source>
        <dbReference type="EMBL" id="KAG5404162.1"/>
    </source>
</evidence>
<accession>A0ABQ7MZR1</accession>
<organism evidence="2 3">
    <name type="scientific">Brassica rapa subsp. trilocularis</name>
    <dbReference type="NCBI Taxonomy" id="1813537"/>
    <lineage>
        <taxon>Eukaryota</taxon>
        <taxon>Viridiplantae</taxon>
        <taxon>Streptophyta</taxon>
        <taxon>Embryophyta</taxon>
        <taxon>Tracheophyta</taxon>
        <taxon>Spermatophyta</taxon>
        <taxon>Magnoliopsida</taxon>
        <taxon>eudicotyledons</taxon>
        <taxon>Gunneridae</taxon>
        <taxon>Pentapetalae</taxon>
        <taxon>rosids</taxon>
        <taxon>malvids</taxon>
        <taxon>Brassicales</taxon>
        <taxon>Brassicaceae</taxon>
        <taxon>Brassiceae</taxon>
        <taxon>Brassica</taxon>
    </lineage>
</organism>
<keyword evidence="1" id="KW-0175">Coiled coil</keyword>
<evidence type="ECO:0000256" key="1">
    <source>
        <dbReference type="SAM" id="Coils"/>
    </source>
</evidence>
<evidence type="ECO:0000313" key="3">
    <source>
        <dbReference type="Proteomes" id="UP000823674"/>
    </source>
</evidence>
<evidence type="ECO:0008006" key="4">
    <source>
        <dbReference type="Google" id="ProtNLM"/>
    </source>
</evidence>